<dbReference type="AlphaFoldDB" id="A0A1H0FA64"/>
<accession>A0A1H0FA64</accession>
<feature type="transmembrane region" description="Helical" evidence="6">
    <location>
        <begin position="150"/>
        <end position="168"/>
    </location>
</feature>
<dbReference type="InterPro" id="IPR000620">
    <property type="entry name" value="EamA_dom"/>
</dbReference>
<feature type="transmembrane region" description="Helical" evidence="6">
    <location>
        <begin position="251"/>
        <end position="268"/>
    </location>
</feature>
<dbReference type="Pfam" id="PF00892">
    <property type="entry name" value="EamA"/>
    <property type="match status" value="2"/>
</dbReference>
<feature type="transmembrane region" description="Helical" evidence="6">
    <location>
        <begin position="218"/>
        <end position="239"/>
    </location>
</feature>
<dbReference type="EMBL" id="FNID01000039">
    <property type="protein sequence ID" value="SDN91491.1"/>
    <property type="molecule type" value="Genomic_DNA"/>
</dbReference>
<feature type="domain" description="EamA" evidence="7">
    <location>
        <begin position="10"/>
        <end position="141"/>
    </location>
</feature>
<evidence type="ECO:0000256" key="5">
    <source>
        <dbReference type="ARBA" id="ARBA00023136"/>
    </source>
</evidence>
<dbReference type="OrthoDB" id="9805239at2"/>
<sequence>MTNNRRQAAGHLTALFTIILWGTTFISTKVLLKTFSPQELFFLRFALGYVALFAIHPHFVKTKRLKDELLFMGAGLSGVTLYFLLENIALEFSTASNVGVLVAVSPLLTALLIPVFLKGERLHLRFFVGFVIAIAGIVLVSFNGQFVLKLNPLGDLLAVLAALAWAFYSILMRKISDLALNNIACTRRIFFYGILFMLPVLPFMGFDIQPQQLIVPENLFNLLYLGLGASALCFVTWNWVLSVLGTLTTNVYIYVVPVVAVISSVIILHEQLTAVSVVGSLLILAGLVISQLKPRPVQEEPSPNVVLAEEPEPAEIAAAEKADRMVH</sequence>
<name>A0A1H0FA64_9FIRM</name>
<evidence type="ECO:0000256" key="1">
    <source>
        <dbReference type="ARBA" id="ARBA00004141"/>
    </source>
</evidence>
<dbReference type="InterPro" id="IPR050638">
    <property type="entry name" value="AA-Vitamin_Transporters"/>
</dbReference>
<evidence type="ECO:0000256" key="6">
    <source>
        <dbReference type="SAM" id="Phobius"/>
    </source>
</evidence>
<feature type="transmembrane region" description="Helical" evidence="6">
    <location>
        <begin position="97"/>
        <end position="117"/>
    </location>
</feature>
<evidence type="ECO:0000313" key="8">
    <source>
        <dbReference type="EMBL" id="SDN91491.1"/>
    </source>
</evidence>
<feature type="transmembrane region" description="Helical" evidence="6">
    <location>
        <begin position="69"/>
        <end position="85"/>
    </location>
</feature>
<feature type="transmembrane region" description="Helical" evidence="6">
    <location>
        <begin position="41"/>
        <end position="60"/>
    </location>
</feature>
<dbReference type="PANTHER" id="PTHR32322">
    <property type="entry name" value="INNER MEMBRANE TRANSPORTER"/>
    <property type="match status" value="1"/>
</dbReference>
<evidence type="ECO:0000256" key="4">
    <source>
        <dbReference type="ARBA" id="ARBA00022989"/>
    </source>
</evidence>
<dbReference type="Proteomes" id="UP000199182">
    <property type="component" value="Unassembled WGS sequence"/>
</dbReference>
<dbReference type="SUPFAM" id="SSF103481">
    <property type="entry name" value="Multidrug resistance efflux transporter EmrE"/>
    <property type="match status" value="2"/>
</dbReference>
<protein>
    <submittedName>
        <fullName evidence="8">Permease of the drug/metabolite transporter (DMT) superfamily</fullName>
    </submittedName>
</protein>
<keyword evidence="4 6" id="KW-1133">Transmembrane helix</keyword>
<organism evidence="8 9">
    <name type="scientific">Acetanaerobacterium elongatum</name>
    <dbReference type="NCBI Taxonomy" id="258515"/>
    <lineage>
        <taxon>Bacteria</taxon>
        <taxon>Bacillati</taxon>
        <taxon>Bacillota</taxon>
        <taxon>Clostridia</taxon>
        <taxon>Eubacteriales</taxon>
        <taxon>Oscillospiraceae</taxon>
        <taxon>Acetanaerobacterium</taxon>
    </lineage>
</organism>
<gene>
    <name evidence="8" type="ORF">SAMN05192585_1392</name>
</gene>
<feature type="transmembrane region" description="Helical" evidence="6">
    <location>
        <begin position="189"/>
        <end position="206"/>
    </location>
</feature>
<dbReference type="InterPro" id="IPR037185">
    <property type="entry name" value="EmrE-like"/>
</dbReference>
<dbReference type="PANTHER" id="PTHR32322:SF2">
    <property type="entry name" value="EAMA DOMAIN-CONTAINING PROTEIN"/>
    <property type="match status" value="1"/>
</dbReference>
<evidence type="ECO:0000256" key="3">
    <source>
        <dbReference type="ARBA" id="ARBA00022692"/>
    </source>
</evidence>
<dbReference type="RefSeq" id="WP_092642739.1">
    <property type="nucleotide sequence ID" value="NZ_FNID01000039.1"/>
</dbReference>
<feature type="domain" description="EamA" evidence="7">
    <location>
        <begin position="153"/>
        <end position="289"/>
    </location>
</feature>
<keyword evidence="5 6" id="KW-0472">Membrane</keyword>
<reference evidence="8 9" key="1">
    <citation type="submission" date="2016-10" db="EMBL/GenBank/DDBJ databases">
        <authorList>
            <person name="de Groot N.N."/>
        </authorList>
    </citation>
    <scope>NUCLEOTIDE SEQUENCE [LARGE SCALE GENOMIC DNA]</scope>
    <source>
        <strain evidence="8 9">CGMCC 1.5012</strain>
    </source>
</reference>
<keyword evidence="3 6" id="KW-0812">Transmembrane</keyword>
<dbReference type="GO" id="GO:0016020">
    <property type="term" value="C:membrane"/>
    <property type="evidence" value="ECO:0007669"/>
    <property type="project" value="UniProtKB-SubCell"/>
</dbReference>
<evidence type="ECO:0000256" key="2">
    <source>
        <dbReference type="ARBA" id="ARBA00007362"/>
    </source>
</evidence>
<feature type="transmembrane region" description="Helical" evidence="6">
    <location>
        <begin position="274"/>
        <end position="292"/>
    </location>
</feature>
<proteinExistence type="inferred from homology"/>
<evidence type="ECO:0000259" key="7">
    <source>
        <dbReference type="Pfam" id="PF00892"/>
    </source>
</evidence>
<feature type="transmembrane region" description="Helical" evidence="6">
    <location>
        <begin position="124"/>
        <end position="144"/>
    </location>
</feature>
<comment type="similarity">
    <text evidence="2">Belongs to the EamA transporter family.</text>
</comment>
<feature type="transmembrane region" description="Helical" evidence="6">
    <location>
        <begin position="12"/>
        <end position="35"/>
    </location>
</feature>
<keyword evidence="9" id="KW-1185">Reference proteome</keyword>
<evidence type="ECO:0000313" key="9">
    <source>
        <dbReference type="Proteomes" id="UP000199182"/>
    </source>
</evidence>
<comment type="subcellular location">
    <subcellularLocation>
        <location evidence="1">Membrane</location>
        <topology evidence="1">Multi-pass membrane protein</topology>
    </subcellularLocation>
</comment>